<reference evidence="2" key="1">
    <citation type="submission" date="2022-06" db="EMBL/GenBank/DDBJ databases">
        <title>Genomic Encyclopedia of Archaeal and Bacterial Type Strains, Phase II (KMG-II): from individual species to whole genera.</title>
        <authorList>
            <person name="Goeker M."/>
        </authorList>
    </citation>
    <scope>NUCLEOTIDE SEQUENCE</scope>
    <source>
        <strain evidence="2">DSM 43935</strain>
    </source>
</reference>
<gene>
    <name evidence="2" type="ORF">LX83_002998</name>
</gene>
<organism evidence="2 3">
    <name type="scientific">Goodfellowiella coeruleoviolacea</name>
    <dbReference type="NCBI Taxonomy" id="334858"/>
    <lineage>
        <taxon>Bacteria</taxon>
        <taxon>Bacillati</taxon>
        <taxon>Actinomycetota</taxon>
        <taxon>Actinomycetes</taxon>
        <taxon>Pseudonocardiales</taxon>
        <taxon>Pseudonocardiaceae</taxon>
        <taxon>Goodfellowiella</taxon>
    </lineage>
</organism>
<keyword evidence="3" id="KW-1185">Reference proteome</keyword>
<evidence type="ECO:0000313" key="2">
    <source>
        <dbReference type="EMBL" id="MCP2166139.1"/>
    </source>
</evidence>
<feature type="coiled-coil region" evidence="1">
    <location>
        <begin position="92"/>
        <end position="119"/>
    </location>
</feature>
<protein>
    <submittedName>
        <fullName evidence="2">Uncharacterized protein</fullName>
    </submittedName>
</protein>
<dbReference type="AlphaFoldDB" id="A0AAE3GF26"/>
<dbReference type="Gene3D" id="1.10.287.1060">
    <property type="entry name" value="ESAT-6-like"/>
    <property type="match status" value="1"/>
</dbReference>
<sequence length="130" mass="14080">MFINEGVGAGVGSVPPSYAGKQQKLQVDPSAIPETRKLFESALDKLNEQLELLGQNAAISSEWAGDPVSAETQKKFNESMFGSASDSAMQALIGYRQQLKDAADALRGLEEQYRAIEGDNTALWGKYHNS</sequence>
<dbReference type="EMBL" id="JAMTCK010000006">
    <property type="protein sequence ID" value="MCP2166139.1"/>
    <property type="molecule type" value="Genomic_DNA"/>
</dbReference>
<comment type="caution">
    <text evidence="2">The sequence shown here is derived from an EMBL/GenBank/DDBJ whole genome shotgun (WGS) entry which is preliminary data.</text>
</comment>
<keyword evidence="1" id="KW-0175">Coiled coil</keyword>
<accession>A0AAE3GF26</accession>
<proteinExistence type="predicted"/>
<name>A0AAE3GF26_9PSEU</name>
<dbReference type="Proteomes" id="UP001206128">
    <property type="component" value="Unassembled WGS sequence"/>
</dbReference>
<evidence type="ECO:0000313" key="3">
    <source>
        <dbReference type="Proteomes" id="UP001206128"/>
    </source>
</evidence>
<dbReference type="InterPro" id="IPR036689">
    <property type="entry name" value="ESAT-6-like_sf"/>
</dbReference>
<dbReference type="RefSeq" id="WP_253771698.1">
    <property type="nucleotide sequence ID" value="NZ_JAMTCK010000006.1"/>
</dbReference>
<dbReference type="SUPFAM" id="SSF140453">
    <property type="entry name" value="EsxAB dimer-like"/>
    <property type="match status" value="1"/>
</dbReference>
<evidence type="ECO:0000256" key="1">
    <source>
        <dbReference type="SAM" id="Coils"/>
    </source>
</evidence>